<dbReference type="PROSITE" id="PS00916">
    <property type="entry name" value="PI3_4_KINASE_2"/>
    <property type="match status" value="1"/>
</dbReference>
<feature type="compositionally biased region" description="Low complexity" evidence="7">
    <location>
        <begin position="745"/>
        <end position="757"/>
    </location>
</feature>
<feature type="compositionally biased region" description="Polar residues" evidence="7">
    <location>
        <begin position="890"/>
        <end position="906"/>
    </location>
</feature>
<dbReference type="InterPro" id="IPR036940">
    <property type="entry name" value="PI3/4_kinase_cat_sf"/>
</dbReference>
<dbReference type="Proteomes" id="UP000285712">
    <property type="component" value="Unassembled WGS sequence"/>
</dbReference>
<feature type="domain" description="PI3K/PI4K catalytic" evidence="10">
    <location>
        <begin position="996"/>
        <end position="1205"/>
    </location>
</feature>
<keyword evidence="1" id="KW-0808">Transferase</keyword>
<evidence type="ECO:0000259" key="10">
    <source>
        <dbReference type="PROSITE" id="PS50290"/>
    </source>
</evidence>
<reference evidence="11 12" key="1">
    <citation type="submission" date="2018-08" db="EMBL/GenBank/DDBJ databases">
        <title>Aphanomyces genome sequencing and annotation.</title>
        <authorList>
            <person name="Minardi D."/>
            <person name="Oidtmann B."/>
            <person name="Van Der Giezen M."/>
            <person name="Studholme D.J."/>
        </authorList>
    </citation>
    <scope>NUCLEOTIDE SEQUENCE [LARGE SCALE GENOMIC DNA]</scope>
    <source>
        <strain evidence="11 12">Sv</strain>
    </source>
</reference>
<dbReference type="InterPro" id="IPR017455">
    <property type="entry name" value="Znf_FYVE-rel"/>
</dbReference>
<organism evidence="11 12">
    <name type="scientific">Aphanomyces astaci</name>
    <name type="common">Crayfish plague agent</name>
    <dbReference type="NCBI Taxonomy" id="112090"/>
    <lineage>
        <taxon>Eukaryota</taxon>
        <taxon>Sar</taxon>
        <taxon>Stramenopiles</taxon>
        <taxon>Oomycota</taxon>
        <taxon>Saprolegniomycetes</taxon>
        <taxon>Saprolegniales</taxon>
        <taxon>Verrucalvaceae</taxon>
        <taxon>Aphanomyces</taxon>
    </lineage>
</organism>
<evidence type="ECO:0000256" key="7">
    <source>
        <dbReference type="SAM" id="MobiDB-lite"/>
    </source>
</evidence>
<feature type="region of interest" description="Disordered" evidence="7">
    <location>
        <begin position="656"/>
        <end position="690"/>
    </location>
</feature>
<dbReference type="Pfam" id="PF00454">
    <property type="entry name" value="PI3_PI4_kinase"/>
    <property type="match status" value="1"/>
</dbReference>
<dbReference type="PANTHER" id="PTHR10048:SF22">
    <property type="entry name" value="PHOSPHATIDYLINOSITOL 4-KINASE BETA"/>
    <property type="match status" value="1"/>
</dbReference>
<dbReference type="PROSITE" id="PS50290">
    <property type="entry name" value="PI3_4_KINASE_3"/>
    <property type="match status" value="1"/>
</dbReference>
<feature type="domain" description="FYVE-type" evidence="9">
    <location>
        <begin position="259"/>
        <end position="314"/>
    </location>
</feature>
<dbReference type="Pfam" id="PF01363">
    <property type="entry name" value="FYVE"/>
    <property type="match status" value="1"/>
</dbReference>
<dbReference type="VEuPathDB" id="FungiDB:H257_08471"/>
<dbReference type="InterPro" id="IPR011011">
    <property type="entry name" value="Znf_FYVE_PHD"/>
</dbReference>
<dbReference type="Gene3D" id="1.10.1070.11">
    <property type="entry name" value="Phosphatidylinositol 3-/4-kinase, catalytic domain"/>
    <property type="match status" value="1"/>
</dbReference>
<gene>
    <name evidence="11" type="ORF">DYB35_005850</name>
</gene>
<dbReference type="GO" id="GO:0008270">
    <property type="term" value="F:zinc ion binding"/>
    <property type="evidence" value="ECO:0007669"/>
    <property type="project" value="UniProtKB-KW"/>
</dbReference>
<name>A0A3R6XCP1_APHAT</name>
<evidence type="ECO:0000256" key="3">
    <source>
        <dbReference type="ARBA" id="ARBA00022771"/>
    </source>
</evidence>
<dbReference type="InterPro" id="IPR000403">
    <property type="entry name" value="PI3/4_kinase_cat_dom"/>
</dbReference>
<feature type="region of interest" description="Disordered" evidence="7">
    <location>
        <begin position="890"/>
        <end position="921"/>
    </location>
</feature>
<dbReference type="GO" id="GO:0048015">
    <property type="term" value="P:phosphatidylinositol-mediated signaling"/>
    <property type="evidence" value="ECO:0007669"/>
    <property type="project" value="TreeGrafter"/>
</dbReference>
<dbReference type="Gene3D" id="3.30.1010.10">
    <property type="entry name" value="Phosphatidylinositol 3-kinase Catalytic Subunit, Chain A, domain 4"/>
    <property type="match status" value="1"/>
</dbReference>
<keyword evidence="3 6" id="KW-0863">Zinc-finger</keyword>
<feature type="region of interest" description="Disordered" evidence="7">
    <location>
        <begin position="734"/>
        <end position="760"/>
    </location>
</feature>
<dbReference type="GO" id="GO:0004430">
    <property type="term" value="F:1-phosphatidylinositol 4-kinase activity"/>
    <property type="evidence" value="ECO:0007669"/>
    <property type="project" value="TreeGrafter"/>
</dbReference>
<evidence type="ECO:0000256" key="4">
    <source>
        <dbReference type="ARBA" id="ARBA00022777"/>
    </source>
</evidence>
<dbReference type="PROSITE" id="PS00915">
    <property type="entry name" value="PI3_4_KINASE_1"/>
    <property type="match status" value="1"/>
</dbReference>
<evidence type="ECO:0000259" key="9">
    <source>
        <dbReference type="PROSITE" id="PS50178"/>
    </source>
</evidence>
<dbReference type="SUPFAM" id="SSF56112">
    <property type="entry name" value="Protein kinase-like (PK-like)"/>
    <property type="match status" value="1"/>
</dbReference>
<dbReference type="SUPFAM" id="SSF57903">
    <property type="entry name" value="FYVE/PHD zinc finger"/>
    <property type="match status" value="1"/>
</dbReference>
<comment type="caution">
    <text evidence="11">The sequence shown here is derived from an EMBL/GenBank/DDBJ whole genome shotgun (WGS) entry which is preliminary data.</text>
</comment>
<dbReference type="Gene3D" id="3.30.40.10">
    <property type="entry name" value="Zinc/RING finger domain, C3HC4 (zinc finger)"/>
    <property type="match status" value="1"/>
</dbReference>
<evidence type="ECO:0000256" key="2">
    <source>
        <dbReference type="ARBA" id="ARBA00022723"/>
    </source>
</evidence>
<dbReference type="GO" id="GO:0046854">
    <property type="term" value="P:phosphatidylinositol phosphate biosynthetic process"/>
    <property type="evidence" value="ECO:0007669"/>
    <property type="project" value="InterPro"/>
</dbReference>
<dbReference type="CDD" id="cd15760">
    <property type="entry name" value="FYVE_scVPS27p_like"/>
    <property type="match status" value="1"/>
</dbReference>
<keyword evidence="2" id="KW-0479">Metal-binding</keyword>
<dbReference type="InterPro" id="IPR001849">
    <property type="entry name" value="PH_domain"/>
</dbReference>
<dbReference type="SUPFAM" id="SSF50729">
    <property type="entry name" value="PH domain-like"/>
    <property type="match status" value="1"/>
</dbReference>
<keyword evidence="5" id="KW-0862">Zinc</keyword>
<dbReference type="InterPro" id="IPR018936">
    <property type="entry name" value="PI3/4_kinase_CS"/>
</dbReference>
<feature type="domain" description="PH" evidence="8">
    <location>
        <begin position="105"/>
        <end position="207"/>
    </location>
</feature>
<keyword evidence="4" id="KW-0418">Kinase</keyword>
<dbReference type="SMART" id="SM00064">
    <property type="entry name" value="FYVE"/>
    <property type="match status" value="1"/>
</dbReference>
<dbReference type="GO" id="GO:0005737">
    <property type="term" value="C:cytoplasm"/>
    <property type="evidence" value="ECO:0007669"/>
    <property type="project" value="TreeGrafter"/>
</dbReference>
<accession>A0A3R6XCP1</accession>
<evidence type="ECO:0000256" key="5">
    <source>
        <dbReference type="ARBA" id="ARBA00022833"/>
    </source>
</evidence>
<evidence type="ECO:0000313" key="11">
    <source>
        <dbReference type="EMBL" id="RHY96762.1"/>
    </source>
</evidence>
<dbReference type="SMART" id="SM00146">
    <property type="entry name" value="PI3Kc"/>
    <property type="match status" value="1"/>
</dbReference>
<evidence type="ECO:0000256" key="1">
    <source>
        <dbReference type="ARBA" id="ARBA00022679"/>
    </source>
</evidence>
<dbReference type="EMBL" id="QUTG01002316">
    <property type="protein sequence ID" value="RHY96762.1"/>
    <property type="molecule type" value="Genomic_DNA"/>
</dbReference>
<dbReference type="GO" id="GO:0016020">
    <property type="term" value="C:membrane"/>
    <property type="evidence" value="ECO:0007669"/>
    <property type="project" value="TreeGrafter"/>
</dbReference>
<dbReference type="InterPro" id="IPR000306">
    <property type="entry name" value="Znf_FYVE"/>
</dbReference>
<dbReference type="PROSITE" id="PS50003">
    <property type="entry name" value="PH_DOMAIN"/>
    <property type="match status" value="1"/>
</dbReference>
<evidence type="ECO:0000259" key="8">
    <source>
        <dbReference type="PROSITE" id="PS50003"/>
    </source>
</evidence>
<dbReference type="InterPro" id="IPR011009">
    <property type="entry name" value="Kinase-like_dom_sf"/>
</dbReference>
<feature type="region of interest" description="Disordered" evidence="7">
    <location>
        <begin position="230"/>
        <end position="249"/>
    </location>
</feature>
<dbReference type="InterPro" id="IPR015433">
    <property type="entry name" value="PI3/4_kinase"/>
</dbReference>
<dbReference type="PROSITE" id="PS50178">
    <property type="entry name" value="ZF_FYVE"/>
    <property type="match status" value="1"/>
</dbReference>
<evidence type="ECO:0000313" key="12">
    <source>
        <dbReference type="Proteomes" id="UP000285712"/>
    </source>
</evidence>
<evidence type="ECO:0000256" key="6">
    <source>
        <dbReference type="PROSITE-ProRule" id="PRU00091"/>
    </source>
</evidence>
<dbReference type="InterPro" id="IPR011993">
    <property type="entry name" value="PH-like_dom_sf"/>
</dbReference>
<proteinExistence type="predicted"/>
<dbReference type="AlphaFoldDB" id="A0A3R6XCP1"/>
<protein>
    <recommendedName>
        <fullName evidence="13">Atypical/PI3K/PI4K protein kinase</fullName>
    </recommendedName>
</protein>
<dbReference type="InterPro" id="IPR013083">
    <property type="entry name" value="Znf_RING/FYVE/PHD"/>
</dbReference>
<dbReference type="PANTHER" id="PTHR10048">
    <property type="entry name" value="PHOSPHATIDYLINOSITOL KINASE"/>
    <property type="match status" value="1"/>
</dbReference>
<dbReference type="Gene3D" id="2.30.29.30">
    <property type="entry name" value="Pleckstrin-homology domain (PH domain)/Phosphotyrosine-binding domain (PTB)"/>
    <property type="match status" value="1"/>
</dbReference>
<evidence type="ECO:0008006" key="13">
    <source>
        <dbReference type="Google" id="ProtNLM"/>
    </source>
</evidence>
<dbReference type="CDD" id="cd00821">
    <property type="entry name" value="PH"/>
    <property type="match status" value="1"/>
</dbReference>
<sequence>MEERAMVHGCTDSLVAAPTTTTKARPNSVTDLPISPITQELPHHPMRNSAPSLAAAIETLQIDVLSGSGSHAPSSEGGGLRGDLSEVSIDFGESTLLHGTAELTHLGLAGFLNMREHGPGFHRMKRYYCRLVGVLFYRFYTKESARDLANAHMEKEIVKVENWDGKGAIHRYSQAFKLVTPQGTYNVNADSEEEKGLWIQYANESIDAAAMQMRDCSLLPKSSVLTAASPGGLTLARPNKEKEKPPKFKGIPNCMHPTCKVRFDNTKRQHHCRNCGDSVCSDHSYHFAPLPHLPTMNGTSCPQRQCTRCFRVHRFMQHMRTMLQVFVKHRHGRKQQQQQLQHAALLSNKKKALPVSASSFGISQTDDHIEDVNRMRAAVSEADFGVSDAIQALHLHRKDSDDVYCVIVAKLLKLGVQHLPDFDFFLPQLFHLWISMEYETQLVKWMLLFRVLMTAATYHLRLATSIHWLLRATIDDSCGWGFGQRELGVPEYLKFRFAPCKVAMYNLHMLIENRTTLTFTPDADLRTMPLQAELLQVYIDRILHLQQYDSGNKLFLAQVEFIDQLGDLAENLRHCPRSERKKALPMELEKIPLPTAAYYPLTSVDEPLHRFVHVCIKEGSTAKLRRSGSLVSHANQAYSDELIHAAEADATRAPMDLSTLTNPHHTNHHHHHGGGGGGGPPMLGSSQFPRSKGSIKLELLPTDVEKLSTEQLETIADKLLQHLVAHPPPRRALDQHVTSHHTPVRRASTPATTTSTVVESKHPALGRLTVEAIKESMEKMKKNFLHDDDDDNWDVRHAFTGSDGIATLLEMQVAHNEQHATWLGSELLHNHLIQPVPPPSSGLNIGGGRDYYDDIVFQNDHATLFVVTLKPDQDTSLHVVNDFSGRSTIVGRQSTRPTRYTSSQMGTRDDTHDDSPPPMLPPMGHMDRMDPDKVMLYMQTLQHAIEAYVMPPDERDRAIVTWQLLQDQLDVICNYVREKQVQRHNQVKNMFGEGADDKRKRMLESSTHASTYKAKWDIKAMIIKSNDDLRQEVLCLQLIRQFRDIFNSAELDLWLYPYGIIATSASTGIIEVILNATSLSSLKGSPGYTNLNQHFITVYGGLDTPAYKTAMGNFVRSMAAYSLVCYILRIKDRHNGNIMLDADGHLIHIDYGFMLGIQPGGRFSLEQRVPFKLTTEMVDAMGGTQSEYFREFVTLLIQGFLALRV</sequence>